<organism evidence="2">
    <name type="scientific">Anopheles marajoara</name>
    <dbReference type="NCBI Taxonomy" id="58244"/>
    <lineage>
        <taxon>Eukaryota</taxon>
        <taxon>Metazoa</taxon>
        <taxon>Ecdysozoa</taxon>
        <taxon>Arthropoda</taxon>
        <taxon>Hexapoda</taxon>
        <taxon>Insecta</taxon>
        <taxon>Pterygota</taxon>
        <taxon>Neoptera</taxon>
        <taxon>Endopterygota</taxon>
        <taxon>Diptera</taxon>
        <taxon>Nematocera</taxon>
        <taxon>Culicoidea</taxon>
        <taxon>Culicidae</taxon>
        <taxon>Anophelinae</taxon>
        <taxon>Anopheles</taxon>
    </lineage>
</organism>
<evidence type="ECO:0000256" key="1">
    <source>
        <dbReference type="SAM" id="SignalP"/>
    </source>
</evidence>
<sequence length="66" mass="7798">MVEMVMLYFCLLLWAIYSKPFKQTSPGKRGAVRNHLGKVPIRLHFRLLAINQSILKYNSFTRLFLK</sequence>
<feature type="signal peptide" evidence="1">
    <location>
        <begin position="1"/>
        <end position="18"/>
    </location>
</feature>
<dbReference type="AlphaFoldDB" id="A0A2M4CFL1"/>
<reference evidence="2" key="1">
    <citation type="submission" date="2018-01" db="EMBL/GenBank/DDBJ databases">
        <title>An insight into the sialome of Amazonian anophelines.</title>
        <authorList>
            <person name="Ribeiro J.M."/>
            <person name="Scarpassa V."/>
            <person name="Calvo E."/>
        </authorList>
    </citation>
    <scope>NUCLEOTIDE SEQUENCE</scope>
    <source>
        <tissue evidence="2">Salivary glands</tissue>
    </source>
</reference>
<feature type="chain" id="PRO_5014708056" evidence="1">
    <location>
        <begin position="19"/>
        <end position="66"/>
    </location>
</feature>
<dbReference type="EMBL" id="GGFJ01014981">
    <property type="protein sequence ID" value="MBW64122.1"/>
    <property type="molecule type" value="Transcribed_RNA"/>
</dbReference>
<name>A0A2M4CFL1_9DIPT</name>
<proteinExistence type="predicted"/>
<keyword evidence="1" id="KW-0732">Signal</keyword>
<evidence type="ECO:0000313" key="2">
    <source>
        <dbReference type="EMBL" id="MBW64122.1"/>
    </source>
</evidence>
<accession>A0A2M4CFL1</accession>
<protein>
    <submittedName>
        <fullName evidence="2">Putative secreted protein</fullName>
    </submittedName>
</protein>